<dbReference type="OrthoDB" id="3535849at2"/>
<protein>
    <submittedName>
        <fullName evidence="1">Uncharacterized protein</fullName>
    </submittedName>
</protein>
<accession>A0A5S4G1Z8</accession>
<dbReference type="RefSeq" id="WP_138695131.1">
    <property type="nucleotide sequence ID" value="NZ_JBHSAZ010000076.1"/>
</dbReference>
<keyword evidence="2" id="KW-1185">Reference proteome</keyword>
<organism evidence="1 2">
    <name type="scientific">Nonomuraea zeae</name>
    <dbReference type="NCBI Taxonomy" id="1642303"/>
    <lineage>
        <taxon>Bacteria</taxon>
        <taxon>Bacillati</taxon>
        <taxon>Actinomycetota</taxon>
        <taxon>Actinomycetes</taxon>
        <taxon>Streptosporangiales</taxon>
        <taxon>Streptosporangiaceae</taxon>
        <taxon>Nonomuraea</taxon>
    </lineage>
</organism>
<dbReference type="EMBL" id="VCKX01000179">
    <property type="protein sequence ID" value="TMR27045.1"/>
    <property type="molecule type" value="Genomic_DNA"/>
</dbReference>
<dbReference type="Proteomes" id="UP000306628">
    <property type="component" value="Unassembled WGS sequence"/>
</dbReference>
<proteinExistence type="predicted"/>
<gene>
    <name evidence="1" type="ORF">ETD85_40495</name>
</gene>
<comment type="caution">
    <text evidence="1">The sequence shown here is derived from an EMBL/GenBank/DDBJ whole genome shotgun (WGS) entry which is preliminary data.</text>
</comment>
<evidence type="ECO:0000313" key="1">
    <source>
        <dbReference type="EMBL" id="TMR27045.1"/>
    </source>
</evidence>
<evidence type="ECO:0000313" key="2">
    <source>
        <dbReference type="Proteomes" id="UP000306628"/>
    </source>
</evidence>
<sequence length="103" mass="10372">MTGLEIASGAVGREGSHVSTHGADYEAAIQWLRQRGNGAASWGDDGLFGGITAAYSECIQIGLNALTGVSGEIDGTGEGMVAVARTTSDAEAANAESIGQTWA</sequence>
<dbReference type="AlphaFoldDB" id="A0A5S4G1Z8"/>
<reference evidence="1 2" key="1">
    <citation type="submission" date="2019-05" db="EMBL/GenBank/DDBJ databases">
        <title>Draft genome sequence of Nonomuraea zeae DSM 100528.</title>
        <authorList>
            <person name="Saricaoglu S."/>
            <person name="Isik K."/>
        </authorList>
    </citation>
    <scope>NUCLEOTIDE SEQUENCE [LARGE SCALE GENOMIC DNA]</scope>
    <source>
        <strain evidence="1 2">DSM 100528</strain>
    </source>
</reference>
<name>A0A5S4G1Z8_9ACTN</name>